<feature type="transmembrane region" description="Helical" evidence="8">
    <location>
        <begin position="625"/>
        <end position="649"/>
    </location>
</feature>
<feature type="region of interest" description="Disordered" evidence="7">
    <location>
        <begin position="1"/>
        <end position="68"/>
    </location>
</feature>
<keyword evidence="6 8" id="KW-0472">Membrane</keyword>
<feature type="transmembrane region" description="Helical" evidence="8">
    <location>
        <begin position="706"/>
        <end position="724"/>
    </location>
</feature>
<evidence type="ECO:0000256" key="1">
    <source>
        <dbReference type="ARBA" id="ARBA00004478"/>
    </source>
</evidence>
<dbReference type="Pfam" id="PF00939">
    <property type="entry name" value="Na_sulph_symp"/>
    <property type="match status" value="2"/>
</dbReference>
<feature type="transmembrane region" description="Helical" evidence="8">
    <location>
        <begin position="171"/>
        <end position="191"/>
    </location>
</feature>
<evidence type="ECO:0000256" key="3">
    <source>
        <dbReference type="ARBA" id="ARBA00022692"/>
    </source>
</evidence>
<dbReference type="PANTHER" id="PTHR42826">
    <property type="entry name" value="DICARBOXYLATE TRANSPORTER 2.1, CHLOROPLASTIC"/>
    <property type="match status" value="1"/>
</dbReference>
<feature type="compositionally biased region" description="Low complexity" evidence="7">
    <location>
        <begin position="57"/>
        <end position="68"/>
    </location>
</feature>
<evidence type="ECO:0000256" key="8">
    <source>
        <dbReference type="SAM" id="Phobius"/>
    </source>
</evidence>
<proteinExistence type="inferred from homology"/>
<keyword evidence="5 8" id="KW-1133">Transmembrane helix</keyword>
<organism evidence="9 10">
    <name type="scientific">Syncephalis pseudoplumigaleata</name>
    <dbReference type="NCBI Taxonomy" id="1712513"/>
    <lineage>
        <taxon>Eukaryota</taxon>
        <taxon>Fungi</taxon>
        <taxon>Fungi incertae sedis</taxon>
        <taxon>Zoopagomycota</taxon>
        <taxon>Zoopagomycotina</taxon>
        <taxon>Zoopagomycetes</taxon>
        <taxon>Zoopagales</taxon>
        <taxon>Piptocephalidaceae</taxon>
        <taxon>Syncephalis</taxon>
    </lineage>
</organism>
<feature type="transmembrane region" description="Helical" evidence="8">
    <location>
        <begin position="568"/>
        <end position="586"/>
    </location>
</feature>
<feature type="compositionally biased region" description="Basic and acidic residues" evidence="7">
    <location>
        <begin position="7"/>
        <end position="22"/>
    </location>
</feature>
<evidence type="ECO:0000313" key="10">
    <source>
        <dbReference type="Proteomes" id="UP000278143"/>
    </source>
</evidence>
<feature type="transmembrane region" description="Helical" evidence="8">
    <location>
        <begin position="592"/>
        <end position="613"/>
    </location>
</feature>
<keyword evidence="10" id="KW-1185">Reference proteome</keyword>
<dbReference type="OrthoDB" id="1695362at2759"/>
<dbReference type="GO" id="GO:0016020">
    <property type="term" value="C:membrane"/>
    <property type="evidence" value="ECO:0007669"/>
    <property type="project" value="InterPro"/>
</dbReference>
<evidence type="ECO:0000256" key="7">
    <source>
        <dbReference type="SAM" id="MobiDB-lite"/>
    </source>
</evidence>
<gene>
    <name evidence="9" type="ORF">SYNPS1DRAFT_28149</name>
</gene>
<dbReference type="InterPro" id="IPR030676">
    <property type="entry name" value="CitT-rel"/>
</dbReference>
<feature type="transmembrane region" description="Helical" evidence="8">
    <location>
        <begin position="409"/>
        <end position="430"/>
    </location>
</feature>
<protein>
    <submittedName>
        <fullName evidence="9">Sodium:sulfate symporter transmembrane region-domain-containing protein</fullName>
    </submittedName>
</protein>
<feature type="transmembrane region" description="Helical" evidence="8">
    <location>
        <begin position="203"/>
        <end position="227"/>
    </location>
</feature>
<reference evidence="10" key="1">
    <citation type="journal article" date="2018" name="Nat. Microbiol.">
        <title>Leveraging single-cell genomics to expand the fungal tree of life.</title>
        <authorList>
            <person name="Ahrendt S.R."/>
            <person name="Quandt C.A."/>
            <person name="Ciobanu D."/>
            <person name="Clum A."/>
            <person name="Salamov A."/>
            <person name="Andreopoulos B."/>
            <person name="Cheng J.F."/>
            <person name="Woyke T."/>
            <person name="Pelin A."/>
            <person name="Henrissat B."/>
            <person name="Reynolds N.K."/>
            <person name="Benny G.L."/>
            <person name="Smith M.E."/>
            <person name="James T.Y."/>
            <person name="Grigoriev I.V."/>
        </authorList>
    </citation>
    <scope>NUCLEOTIDE SEQUENCE [LARGE SCALE GENOMIC DNA]</scope>
    <source>
        <strain evidence="10">Benny S71-1</strain>
    </source>
</reference>
<comment type="subcellular location">
    <subcellularLocation>
        <location evidence="1">Plastid</location>
        <location evidence="1">Chloroplast inner membrane</location>
        <topology evidence="1">Multi-pass membrane protein</topology>
    </subcellularLocation>
</comment>
<evidence type="ECO:0000256" key="2">
    <source>
        <dbReference type="ARBA" id="ARBA00007349"/>
    </source>
</evidence>
<sequence>MSASTAKEPRTEEDRLMADESRNVIFYTGSPTDAPHGSNAAAAAPSSDDREYEESDAGSGSDPSDAGSDVASIVIDQDEASRAVAEVHRLSETGPDCLRYRISGGENWLAPNEYAGRRSQPVSWASQQNLSRVVSRVSLASGYSAPSNQPSEMERSTDEHAGHAAVVKSRIARLVMLWPAIIVCIVLWHLPPGDGLSHASMRLLGVFAGVIVALLSTDFEIAFLIALSMTVLVMTRSVTCKTQDGKHIPCDQCDMHAESSSAKCEGFEGAFSTVISGYSSEVNWLVFCAFHLGQAIQVTGLGQRVAMLLVRLFGRSLLGLGYAVSFAGTYSCTYARATFARPPMHLASTHARMHTCPWLIIPPPACVELCLAPFIPSNAARGGGVIQPVVMSLARTLNSTSTKNRRPGAFLILCGAHLNLISASLFLTGAAPNPIVRDKANAVFGVDFTFAQWLKGAAVPGLLAALLVPAMLYLIIRPNASSKRRRSRNRSGGRGRRCDRVRGFLFARCRRGSQQFDEEKEAEAVPQSPPSPPVPSDREKCDDGDDDDDGNLDPVLAAAREPMPSTSLREWMLMAILLMCLALWIAQSYTGIGAALVTFLALVLVLLTGILEWEDVLRNAKAWDSFFWLGGFLVLANQFTALGLSGWFGRFVAGLLGSLNPLAACVTLALLYFLSMFCFSSITAHAVALAGPFLAAGQALNCPPHVLIALLSYFSALGGCLTNYSSGALVLYFSHGYIPQRQWFGIGAMIAVLYFAIYFGPGLLWWKIIGWF</sequence>
<keyword evidence="4" id="KW-1001">Plastid inner membrane</keyword>
<accession>A0A4P9Z2E6</accession>
<dbReference type="AlphaFoldDB" id="A0A4P9Z2E6"/>
<feature type="transmembrane region" description="Helical" evidence="8">
    <location>
        <begin position="669"/>
        <end position="694"/>
    </location>
</feature>
<evidence type="ECO:0000256" key="5">
    <source>
        <dbReference type="ARBA" id="ARBA00022989"/>
    </source>
</evidence>
<comment type="similarity">
    <text evidence="2">Belongs to the SLC13A/DASS transporter (TC 2.A.47) family. DIT1 subfamily.</text>
</comment>
<name>A0A4P9Z2E6_9FUNG</name>
<feature type="transmembrane region" description="Helical" evidence="8">
    <location>
        <begin position="450"/>
        <end position="476"/>
    </location>
</feature>
<feature type="region of interest" description="Disordered" evidence="7">
    <location>
        <begin position="514"/>
        <end position="555"/>
    </location>
</feature>
<dbReference type="InterPro" id="IPR001898">
    <property type="entry name" value="SLC13A/DASS"/>
</dbReference>
<dbReference type="Proteomes" id="UP000278143">
    <property type="component" value="Unassembled WGS sequence"/>
</dbReference>
<keyword evidence="4" id="KW-0934">Plastid</keyword>
<feature type="transmembrane region" description="Helical" evidence="8">
    <location>
        <begin position="744"/>
        <end position="766"/>
    </location>
</feature>
<keyword evidence="3 8" id="KW-0812">Transmembrane</keyword>
<feature type="compositionally biased region" description="Acidic residues" evidence="7">
    <location>
        <begin position="542"/>
        <end position="551"/>
    </location>
</feature>
<evidence type="ECO:0000256" key="4">
    <source>
        <dbReference type="ARBA" id="ARBA00022780"/>
    </source>
</evidence>
<dbReference type="GO" id="GO:0022857">
    <property type="term" value="F:transmembrane transporter activity"/>
    <property type="evidence" value="ECO:0007669"/>
    <property type="project" value="InterPro"/>
</dbReference>
<dbReference type="EMBL" id="KZ989503">
    <property type="protein sequence ID" value="RKP26142.1"/>
    <property type="molecule type" value="Genomic_DNA"/>
</dbReference>
<evidence type="ECO:0000256" key="6">
    <source>
        <dbReference type="ARBA" id="ARBA00023136"/>
    </source>
</evidence>
<evidence type="ECO:0000313" key="9">
    <source>
        <dbReference type="EMBL" id="RKP26142.1"/>
    </source>
</evidence>